<dbReference type="EMBL" id="JAHQCS010000073">
    <property type="protein sequence ID" value="MBU9711472.1"/>
    <property type="molecule type" value="Genomic_DNA"/>
</dbReference>
<name>A0ABS6JF79_9BACI</name>
<keyword evidence="1" id="KW-0812">Transmembrane</keyword>
<organism evidence="2 3">
    <name type="scientific">Evansella tamaricis</name>
    <dbReference type="NCBI Taxonomy" id="2069301"/>
    <lineage>
        <taxon>Bacteria</taxon>
        <taxon>Bacillati</taxon>
        <taxon>Bacillota</taxon>
        <taxon>Bacilli</taxon>
        <taxon>Bacillales</taxon>
        <taxon>Bacillaceae</taxon>
        <taxon>Evansella</taxon>
    </lineage>
</organism>
<feature type="transmembrane region" description="Helical" evidence="1">
    <location>
        <begin position="76"/>
        <end position="94"/>
    </location>
</feature>
<feature type="transmembrane region" description="Helical" evidence="1">
    <location>
        <begin position="131"/>
        <end position="155"/>
    </location>
</feature>
<protein>
    <submittedName>
        <fullName evidence="2">Uncharacterized protein</fullName>
    </submittedName>
</protein>
<keyword evidence="3" id="KW-1185">Reference proteome</keyword>
<proteinExistence type="predicted"/>
<evidence type="ECO:0000256" key="1">
    <source>
        <dbReference type="SAM" id="Phobius"/>
    </source>
</evidence>
<feature type="transmembrane region" description="Helical" evidence="1">
    <location>
        <begin position="49"/>
        <end position="70"/>
    </location>
</feature>
<evidence type="ECO:0000313" key="2">
    <source>
        <dbReference type="EMBL" id="MBU9711472.1"/>
    </source>
</evidence>
<evidence type="ECO:0000313" key="3">
    <source>
        <dbReference type="Proteomes" id="UP000784880"/>
    </source>
</evidence>
<feature type="transmembrane region" description="Helical" evidence="1">
    <location>
        <begin position="12"/>
        <end position="37"/>
    </location>
</feature>
<accession>A0ABS6JF79</accession>
<keyword evidence="1" id="KW-0472">Membrane</keyword>
<keyword evidence="1" id="KW-1133">Transmembrane helix</keyword>
<comment type="caution">
    <text evidence="2">The sequence shown here is derived from an EMBL/GenBank/DDBJ whole genome shotgun (WGS) entry which is preliminary data.</text>
</comment>
<sequence>MIEMNKARFVSVGGILTAIAVIFQAAPVFLPVIGLGLSPFSTLPIAIAAFLKTSLGFAVYGSTALLLTFIYIQEAIILIFTTGLLGITIGTFLFRKGIVISVLFSSIVLSLGMFLLTHFVGITLLGDFTNFGSILFTFFSFFLFSLIYTSIWNLFVRKLIQLSTQTDLK</sequence>
<feature type="transmembrane region" description="Helical" evidence="1">
    <location>
        <begin position="101"/>
        <end position="125"/>
    </location>
</feature>
<gene>
    <name evidence="2" type="ORF">KS419_06975</name>
</gene>
<reference evidence="2 3" key="1">
    <citation type="submission" date="2021-06" db="EMBL/GenBank/DDBJ databases">
        <title>Bacillus sp. RD4P76, an endophyte from a halophyte.</title>
        <authorList>
            <person name="Sun J.-Q."/>
        </authorList>
    </citation>
    <scope>NUCLEOTIDE SEQUENCE [LARGE SCALE GENOMIC DNA]</scope>
    <source>
        <strain evidence="2 3">CGMCC 1.15917</strain>
    </source>
</reference>
<dbReference type="RefSeq" id="WP_217065371.1">
    <property type="nucleotide sequence ID" value="NZ_JAHQCS010000073.1"/>
</dbReference>
<dbReference type="Proteomes" id="UP000784880">
    <property type="component" value="Unassembled WGS sequence"/>
</dbReference>